<dbReference type="InterPro" id="IPR000403">
    <property type="entry name" value="PI3/4_kinase_cat_dom"/>
</dbReference>
<dbReference type="PROSITE" id="PS00915">
    <property type="entry name" value="PI3_4_KINASE_1"/>
    <property type="match status" value="1"/>
</dbReference>
<dbReference type="GO" id="GO:0006260">
    <property type="term" value="P:DNA replication"/>
    <property type="evidence" value="ECO:0007669"/>
    <property type="project" value="EnsemblFungi"/>
</dbReference>
<evidence type="ECO:0000313" key="24">
    <source>
        <dbReference type="Proteomes" id="UP000006310"/>
    </source>
</evidence>
<comment type="subcellular location">
    <subcellularLocation>
        <location evidence="1">Nucleus</location>
    </subcellularLocation>
</comment>
<evidence type="ECO:0000313" key="23">
    <source>
        <dbReference type="EMBL" id="CCK68571.1"/>
    </source>
</evidence>
<evidence type="ECO:0000259" key="21">
    <source>
        <dbReference type="PROSITE" id="PS51189"/>
    </source>
</evidence>
<dbReference type="PROSITE" id="PS51189">
    <property type="entry name" value="FAT"/>
    <property type="match status" value="1"/>
</dbReference>
<name>J7S4H4_HUIN7</name>
<dbReference type="PROSITE" id="PS51190">
    <property type="entry name" value="FATC"/>
    <property type="match status" value="1"/>
</dbReference>
<evidence type="ECO:0000259" key="20">
    <source>
        <dbReference type="PROSITE" id="PS50290"/>
    </source>
</evidence>
<dbReference type="OrthoDB" id="381190at2759"/>
<protein>
    <recommendedName>
        <fullName evidence="4">Serine/threonine-protein kinase MEC1</fullName>
        <ecNumber evidence="3">2.7.11.1</ecNumber>
    </recommendedName>
    <alternativeName>
        <fullName evidence="17">ATR homolog</fullName>
    </alternativeName>
    <alternativeName>
        <fullName evidence="16">DNA-damage checkpoint kinase MEC1</fullName>
    </alternativeName>
    <alternativeName>
        <fullName evidence="15">Mitosis entry checkpoint protein 1</fullName>
    </alternativeName>
</protein>
<dbReference type="PROSITE" id="PS00916">
    <property type="entry name" value="PI3_4_KINASE_2"/>
    <property type="match status" value="1"/>
</dbReference>
<evidence type="ECO:0000256" key="11">
    <source>
        <dbReference type="ARBA" id="ARBA00022853"/>
    </source>
</evidence>
<dbReference type="InterPro" id="IPR014009">
    <property type="entry name" value="PIK_FAT"/>
</dbReference>
<dbReference type="Pfam" id="PF23593">
    <property type="entry name" value="HEAT_ATR"/>
    <property type="match status" value="1"/>
</dbReference>
<evidence type="ECO:0000256" key="17">
    <source>
        <dbReference type="ARBA" id="ARBA00033001"/>
    </source>
</evidence>
<evidence type="ECO:0000256" key="13">
    <source>
        <dbReference type="ARBA" id="ARBA00023242"/>
    </source>
</evidence>
<dbReference type="OMA" id="YTVYSQM"/>
<reference evidence="23 24" key="1">
    <citation type="journal article" date="2011" name="Proc. Natl. Acad. Sci. U.S.A.">
        <title>Evolutionary erosion of yeast sex chromosomes by mating-type switching accidents.</title>
        <authorList>
            <person name="Gordon J.L."/>
            <person name="Armisen D."/>
            <person name="Proux-Wera E."/>
            <person name="Oheigeartaigh S.S."/>
            <person name="Byrne K.P."/>
            <person name="Wolfe K.H."/>
        </authorList>
    </citation>
    <scope>NUCLEOTIDE SEQUENCE [LARGE SCALE GENOMIC DNA]</scope>
    <source>
        <strain evidence="24">ATCC MYA-139 / BCRC 22969 / CBS 8797 / CCRC 22969 / KCTC 17520 / NBRC 10181 / NCYC 3082</strain>
    </source>
</reference>
<evidence type="ECO:0000256" key="15">
    <source>
        <dbReference type="ARBA" id="ARBA00029679"/>
    </source>
</evidence>
<dbReference type="GO" id="GO:0007131">
    <property type="term" value="P:reciprocal meiotic recombination"/>
    <property type="evidence" value="ECO:0007669"/>
    <property type="project" value="EnsemblFungi"/>
</dbReference>
<gene>
    <name evidence="23" type="primary">KNAG0B01240</name>
    <name evidence="23" type="ordered locus">KNAG_0B01240</name>
</gene>
<dbReference type="InterPro" id="IPR018936">
    <property type="entry name" value="PI3/4_kinase_CS"/>
</dbReference>
<dbReference type="KEGG" id="kng:KNAG_0B01240"/>
<dbReference type="Pfam" id="PF08064">
    <property type="entry name" value="UME"/>
    <property type="match status" value="1"/>
</dbReference>
<dbReference type="Pfam" id="PF25385">
    <property type="entry name" value="HEAT_MEC1_N"/>
    <property type="match status" value="1"/>
</dbReference>
<keyword evidence="8" id="KW-0227">DNA damage</keyword>
<evidence type="ECO:0000256" key="5">
    <source>
        <dbReference type="ARBA" id="ARBA00022527"/>
    </source>
</evidence>
<dbReference type="GeneID" id="34524221"/>
<dbReference type="GO" id="GO:0000722">
    <property type="term" value="P:telomere maintenance via recombination"/>
    <property type="evidence" value="ECO:0007669"/>
    <property type="project" value="EnsemblFungi"/>
</dbReference>
<evidence type="ECO:0000256" key="1">
    <source>
        <dbReference type="ARBA" id="ARBA00004123"/>
    </source>
</evidence>
<evidence type="ECO:0000256" key="14">
    <source>
        <dbReference type="ARBA" id="ARBA00023254"/>
    </source>
</evidence>
<evidence type="ECO:0000256" key="19">
    <source>
        <dbReference type="ARBA" id="ARBA00048679"/>
    </source>
</evidence>
<keyword evidence="7" id="KW-0547">Nucleotide-binding</keyword>
<dbReference type="Pfam" id="PF25030">
    <property type="entry name" value="M-HEAT_ATR"/>
    <property type="match status" value="1"/>
</dbReference>
<dbReference type="GO" id="GO:0000077">
    <property type="term" value="P:DNA damage checkpoint signaling"/>
    <property type="evidence" value="ECO:0007669"/>
    <property type="project" value="TreeGrafter"/>
</dbReference>
<comment type="catalytic activity">
    <reaction evidence="19">
        <text>L-seryl-[protein] + ATP = O-phospho-L-seryl-[protein] + ADP + H(+)</text>
        <dbReference type="Rhea" id="RHEA:17989"/>
        <dbReference type="Rhea" id="RHEA-COMP:9863"/>
        <dbReference type="Rhea" id="RHEA-COMP:11604"/>
        <dbReference type="ChEBI" id="CHEBI:15378"/>
        <dbReference type="ChEBI" id="CHEBI:29999"/>
        <dbReference type="ChEBI" id="CHEBI:30616"/>
        <dbReference type="ChEBI" id="CHEBI:83421"/>
        <dbReference type="ChEBI" id="CHEBI:456216"/>
        <dbReference type="EC" id="2.7.11.1"/>
    </reaction>
</comment>
<keyword evidence="9" id="KW-0418">Kinase</keyword>
<evidence type="ECO:0000256" key="10">
    <source>
        <dbReference type="ARBA" id="ARBA00022840"/>
    </source>
</evidence>
<dbReference type="FunFam" id="1.10.1070.11:FF:000033">
    <property type="entry name" value="Serine/threonine-protein kinase MEC1"/>
    <property type="match status" value="1"/>
</dbReference>
<comment type="catalytic activity">
    <reaction evidence="18">
        <text>L-threonyl-[protein] + ATP = O-phospho-L-threonyl-[protein] + ADP + H(+)</text>
        <dbReference type="Rhea" id="RHEA:46608"/>
        <dbReference type="Rhea" id="RHEA-COMP:11060"/>
        <dbReference type="Rhea" id="RHEA-COMP:11605"/>
        <dbReference type="ChEBI" id="CHEBI:15378"/>
        <dbReference type="ChEBI" id="CHEBI:30013"/>
        <dbReference type="ChEBI" id="CHEBI:30616"/>
        <dbReference type="ChEBI" id="CHEBI:61977"/>
        <dbReference type="ChEBI" id="CHEBI:456216"/>
        <dbReference type="EC" id="2.7.11.1"/>
    </reaction>
</comment>
<dbReference type="Pfam" id="PF00454">
    <property type="entry name" value="PI3_PI4_kinase"/>
    <property type="match status" value="1"/>
</dbReference>
<dbReference type="PANTHER" id="PTHR11139:SF125">
    <property type="entry name" value="SERINE_THREONINE-PROTEIN KINASE MEC1"/>
    <property type="match status" value="1"/>
</dbReference>
<accession>J7S4H4</accession>
<dbReference type="InterPro" id="IPR050517">
    <property type="entry name" value="DDR_Repair_Kinase"/>
</dbReference>
<dbReference type="GO" id="GO:0006325">
    <property type="term" value="P:chromatin organization"/>
    <property type="evidence" value="ECO:0007669"/>
    <property type="project" value="UniProtKB-KW"/>
</dbReference>
<evidence type="ECO:0000256" key="9">
    <source>
        <dbReference type="ARBA" id="ARBA00022777"/>
    </source>
</evidence>
<keyword evidence="14" id="KW-0469">Meiosis</keyword>
<dbReference type="HOGENOM" id="CLU_000178_4_0_1"/>
<keyword evidence="11" id="KW-0156">Chromatin regulator</keyword>
<dbReference type="eggNOG" id="KOG0890">
    <property type="taxonomic scope" value="Eukaryota"/>
</dbReference>
<dbReference type="InterPro" id="IPR011009">
    <property type="entry name" value="Kinase-like_dom_sf"/>
</dbReference>
<dbReference type="RefSeq" id="XP_022462817.1">
    <property type="nucleotide sequence ID" value="XM_022611405.1"/>
</dbReference>
<dbReference type="GO" id="GO:0070310">
    <property type="term" value="C:ATR-ATRIP complex"/>
    <property type="evidence" value="ECO:0007669"/>
    <property type="project" value="EnsemblFungi"/>
</dbReference>
<dbReference type="InterPro" id="IPR003152">
    <property type="entry name" value="FATC_dom"/>
</dbReference>
<dbReference type="GO" id="GO:0005694">
    <property type="term" value="C:chromosome"/>
    <property type="evidence" value="ECO:0007669"/>
    <property type="project" value="TreeGrafter"/>
</dbReference>
<dbReference type="SUPFAM" id="SSF56112">
    <property type="entry name" value="Protein kinase-like (PK-like)"/>
    <property type="match status" value="1"/>
</dbReference>
<dbReference type="GO" id="GO:0005524">
    <property type="term" value="F:ATP binding"/>
    <property type="evidence" value="ECO:0007669"/>
    <property type="project" value="UniProtKB-KW"/>
</dbReference>
<keyword evidence="13" id="KW-0539">Nucleus</keyword>
<feature type="domain" description="PI3K/PI4K catalytic" evidence="20">
    <location>
        <begin position="2069"/>
        <end position="2372"/>
    </location>
</feature>
<dbReference type="SMART" id="SM01343">
    <property type="entry name" value="FATC"/>
    <property type="match status" value="1"/>
</dbReference>
<dbReference type="GO" id="GO:0006281">
    <property type="term" value="P:DNA repair"/>
    <property type="evidence" value="ECO:0007669"/>
    <property type="project" value="UniProtKB-KW"/>
</dbReference>
<dbReference type="InterPro" id="IPR057564">
    <property type="entry name" value="HEAT_ATR"/>
</dbReference>
<evidence type="ECO:0000256" key="8">
    <source>
        <dbReference type="ARBA" id="ARBA00022763"/>
    </source>
</evidence>
<keyword evidence="12" id="KW-0234">DNA repair</keyword>
<keyword evidence="24" id="KW-1185">Reference proteome</keyword>
<feature type="domain" description="FAT" evidence="21">
    <location>
        <begin position="1419"/>
        <end position="1964"/>
    </location>
</feature>
<dbReference type="EC" id="2.7.11.1" evidence="3"/>
<dbReference type="Proteomes" id="UP000006310">
    <property type="component" value="Chromosome 2"/>
</dbReference>
<dbReference type="PANTHER" id="PTHR11139">
    <property type="entry name" value="ATAXIA TELANGIECTASIA MUTATED ATM -RELATED"/>
    <property type="match status" value="1"/>
</dbReference>
<dbReference type="SMART" id="SM00146">
    <property type="entry name" value="PI3Kc"/>
    <property type="match status" value="1"/>
</dbReference>
<dbReference type="Gene3D" id="1.10.1070.11">
    <property type="entry name" value="Phosphatidylinositol 3-/4-kinase, catalytic domain"/>
    <property type="match status" value="1"/>
</dbReference>
<keyword evidence="6" id="KW-0808">Transferase</keyword>
<feature type="domain" description="FATC" evidence="22">
    <location>
        <begin position="2356"/>
        <end position="2388"/>
    </location>
</feature>
<dbReference type="Pfam" id="PF02260">
    <property type="entry name" value="FATC"/>
    <property type="match status" value="1"/>
</dbReference>
<dbReference type="InterPro" id="IPR012993">
    <property type="entry name" value="UME"/>
</dbReference>
<evidence type="ECO:0000256" key="12">
    <source>
        <dbReference type="ARBA" id="ARBA00023204"/>
    </source>
</evidence>
<dbReference type="GO" id="GO:2000105">
    <property type="term" value="P:positive regulation of DNA-templated DNA replication"/>
    <property type="evidence" value="ECO:0007669"/>
    <property type="project" value="EnsemblFungi"/>
</dbReference>
<comment type="similarity">
    <text evidence="2">Belongs to the PI3/PI4-kinase family. ATM subfamily.</text>
</comment>
<evidence type="ECO:0000256" key="6">
    <source>
        <dbReference type="ARBA" id="ARBA00022679"/>
    </source>
</evidence>
<keyword evidence="5" id="KW-0723">Serine/threonine-protein kinase</keyword>
<dbReference type="Pfam" id="PF02259">
    <property type="entry name" value="FAT"/>
    <property type="match status" value="1"/>
</dbReference>
<dbReference type="STRING" id="1071383.J7S4H4"/>
<evidence type="ECO:0000256" key="16">
    <source>
        <dbReference type="ARBA" id="ARBA00030459"/>
    </source>
</evidence>
<dbReference type="Gene3D" id="3.30.1010.10">
    <property type="entry name" value="Phosphatidylinositol 3-kinase Catalytic Subunit, Chain A, domain 4"/>
    <property type="match status" value="1"/>
</dbReference>
<evidence type="ECO:0000256" key="7">
    <source>
        <dbReference type="ARBA" id="ARBA00022741"/>
    </source>
</evidence>
<proteinExistence type="inferred from homology"/>
<keyword evidence="10" id="KW-0067">ATP-binding</keyword>
<evidence type="ECO:0000256" key="2">
    <source>
        <dbReference type="ARBA" id="ARBA00010769"/>
    </source>
</evidence>
<dbReference type="InterPro" id="IPR003151">
    <property type="entry name" value="PIK-rel_kinase_FAT"/>
</dbReference>
<evidence type="ECO:0000256" key="3">
    <source>
        <dbReference type="ARBA" id="ARBA00012513"/>
    </source>
</evidence>
<dbReference type="InterPro" id="IPR058681">
    <property type="entry name" value="HEAT_MEC1_N"/>
</dbReference>
<dbReference type="PROSITE" id="PS50290">
    <property type="entry name" value="PI3_4_KINASE_3"/>
    <property type="match status" value="1"/>
</dbReference>
<dbReference type="EMBL" id="HE978315">
    <property type="protein sequence ID" value="CCK68571.1"/>
    <property type="molecule type" value="Genomic_DNA"/>
</dbReference>
<evidence type="ECO:0000256" key="4">
    <source>
        <dbReference type="ARBA" id="ARBA00021345"/>
    </source>
</evidence>
<evidence type="ECO:0000256" key="18">
    <source>
        <dbReference type="ARBA" id="ARBA00047899"/>
    </source>
</evidence>
<sequence>MMDSRVKYLDELILHINESRLVSFDNVDQNDSDEDLKNSNSVWSKSLRVLETLMKILLGGGIAEPHRVNQLNDTIFAKTVEALNALIKTNPSILSDRRAFSDSERQLGIVKLMDDVLHASLLYREDQHRLWYLREKLGAWCQLSEQAYSGSISKLELSSHLQEMLNTLERRLVKVTAGNYPVDKYMADLKRLYILCYWMCAPNSTFGESLTYFDTTIGTKKWTLVFERMIRLVVYVFETSKLESVEYSQLQLKFLSMSVDYLINNSCISTLNRSKILLNDKYGFVLSVLHQFISNRIGKSQSPNDPTLAKCILRLYSLTIQSDSQSQEYVKTFAEYFPLTEWFDIDHLSDERLWPGLDYNDLTLKAFILIHFDIQRRASSLDKISLDKKFHIYKTSDHSDERVMSIIVKSYGQEFKQLERLRILVLNKFSPTVRFVPTLLKYELNSVEPGILQRTGNDHNSLFDEIKKSVKTCVNTENFRKLACWTRIIGRLACFERYLLIEDKYTLDRCYTCPVCEGYDSSNVYQKVDPERPDAETKSRTYQIIHEVFLSNPKIYDFSEGLLSGLLLCLQRIYVHFQPPSLKRAASDGPSESFALVENCRNNKNRYLRVLSTRVFPLLNITDLRNQDDQNAMILAKYLESPKDSILTESRIMSWTYFVMTTSGELFDTLMMKLMDIFNSDKFAIYSMITFQIKNMSRILHKTPYQLLLPILPLQMKYYGSALVEKRYTFTRLTELLGFSEKTVLGLFQQHIVPYAVMNYKTNVFETIKKIMFNGSTEEINMQVRALLKDNSRQIFAVALVKHKIFSSDSLETLFTNILPNFEKEFVISYLPDYRTAAAVIKLYQNNEAEDHKGNEDMVLCSLRYLNTDFQANKRRGTKFKDQSNWTSEQEMVFQSKLKDVILGILQVFSGDMHNTRVKTTYYEKLRVINGISFLIKFVNKTTIVSALAQIGSCLQTGLEIEEIRYNCYRSWLLLVELLNVEELSTVIDGLIAFTLQNWGTFNRKLRTIVYQILDTIIEKKGDLIFQLKPSITFALNRKSDLDLSNRNNKFAKKVRHTLTATDFIAVFISNLQSNNKRVLLQNLDDIEAYLKGREKDGPNFVYSKRDHKTEIALLLAALLDTAHKYRTEDVELCENCMRCISIIGVLDVTSHSFRSLYKSGEIYFLEDETDVINFLVWIMNDVLVPSFWQSDNPRRQLFVALVMQESLKHCGLSVEQWDATSTSGSEKEQALWHRFDTIAQTTLFPLRSSQYIAQSSVAYEPRVYPSFVPTQEYRMWVKNLTLDLLKSGTTEEHPLHVFSSLIREDDGYLSNLLLPYLVMEVIVKAKPGTEYENLMNGIIVEFSFIFKFNIEGMNRLQMDSIKMCYESIFAVMEHCKKWVTKFKKMYIDHHGTSVIEDHETSQKLKRIDLFLHSIPAYSFALRSLETSSFERSALYLEECYRHPDSLPSSVDKKTLLNHLKVTYEEIGDIDSIDGILKSFASDNLVSKIEELQYSSNWKMAQDCFSALGNFSVESPNTTKMLKSMYDHQLYSQVVKSSDLLLPTRSFRLETNMNDLYNMTMECVNMFGDTESLEKWINNIEKLCEVPDQQLLLQYNVAKALYFVTKNDHSMTQNYLNKCFRLAGVRCTTNASATTLLKQQNMLMKLHSLYDLSLLSSANNKYEYDDIVTILNHRMKRIGADFRPNHHLLSMRRSFELLKSNGFARKDLIQTVYKIAQLARNNSRLDVANDALMQCLQYEHPQAELEFAEILWKKGENDRALKLVKEIHEKCKDEENSSNEDRAVVLLKYTEWLDLSNNSSSDQIIKQYNEIIQLHTTWGLPHESMALYYSRLLERKEAENYRTDGTYEYNSVTHFLRAFEMNPSKAREYLPKVVTFWLKIASKAEHPKDSNLSLQTVASNICQAIKSTCGIAPIYIWYSVLTQLLSRLLHPHLESHKLITSILCKLTDEYPSHMLWYMAVLTNSESSERKKSGRGIIEIFKRGHADKQAMVSSSINLTIALTRVCIQETKTVTSRSGNMLAPDFRFDMNLAPCDLAVPVRINLEMISPRLSESMSNYKPFRSLVTIQSFGKRYKVFTSLKKPKQLSIVGSDGARYGIMCKKEDVRQDNQYMQFATTMDFLLNKDVESSKRDLNITTYSVLSLREDCGLIEMVPNVITLRKIFDTRYQSMNITFSTRTLIEKVHNASSSKKLSIFSQQLRKFPSVLYQWFLDTFPDPIDWFNARNTFARSHAVMAMVGYIVGLGDRHCENILLDIDTGKVLHVDFDCLFEKGKLLPTPEIVPFRLTQNLYDALGVVGTEGTFKKSSEVALNLMRSNEVALMNVIETIIYDRNSDTLLRQGLRTLRNKIRGIDPRDGLVLSVPGQVETLIQEATSDQNLSKMYMGWMPFW</sequence>
<dbReference type="CDD" id="cd00892">
    <property type="entry name" value="PIKKc_ATR"/>
    <property type="match status" value="1"/>
</dbReference>
<evidence type="ECO:0000259" key="22">
    <source>
        <dbReference type="PROSITE" id="PS51190"/>
    </source>
</evidence>
<dbReference type="GO" id="GO:0004674">
    <property type="term" value="F:protein serine/threonine kinase activity"/>
    <property type="evidence" value="ECO:0007669"/>
    <property type="project" value="UniProtKB-KW"/>
</dbReference>
<dbReference type="InterPro" id="IPR036940">
    <property type="entry name" value="PI3/4_kinase_cat_sf"/>
</dbReference>
<reference evidence="24" key="2">
    <citation type="submission" date="2012-08" db="EMBL/GenBank/DDBJ databases">
        <title>Genome sequence of Kazachstania naganishii.</title>
        <authorList>
            <person name="Gordon J.L."/>
            <person name="Armisen D."/>
            <person name="Proux-Wera E."/>
            <person name="OhEigeartaigh S.S."/>
            <person name="Byrne K.P."/>
            <person name="Wolfe K.H."/>
        </authorList>
    </citation>
    <scope>NUCLEOTIDE SEQUENCE [LARGE SCALE GENOMIC DNA]</scope>
    <source>
        <strain evidence="24">ATCC MYA-139 / BCRC 22969 / CBS 8797 / CCRC 22969 / KCTC 17520 / NBRC 10181 / NCYC 3082</strain>
    </source>
</reference>
<dbReference type="InterPro" id="IPR056802">
    <property type="entry name" value="ATR-like_M-HEAT"/>
</dbReference>
<dbReference type="SMART" id="SM00802">
    <property type="entry name" value="UME"/>
    <property type="match status" value="1"/>
</dbReference>
<organism evidence="23 24">
    <name type="scientific">Huiozyma naganishii (strain ATCC MYA-139 / BCRC 22969 / CBS 8797 / KCTC 17520 / NBRC 10181 / NCYC 3082 / Yp74L-3)</name>
    <name type="common">Yeast</name>
    <name type="synonym">Kazachstania naganishii</name>
    <dbReference type="NCBI Taxonomy" id="1071383"/>
    <lineage>
        <taxon>Eukaryota</taxon>
        <taxon>Fungi</taxon>
        <taxon>Dikarya</taxon>
        <taxon>Ascomycota</taxon>
        <taxon>Saccharomycotina</taxon>
        <taxon>Saccharomycetes</taxon>
        <taxon>Saccharomycetales</taxon>
        <taxon>Saccharomycetaceae</taxon>
        <taxon>Huiozyma</taxon>
    </lineage>
</organism>